<comment type="caution">
    <text evidence="1">The sequence shown here is derived from an EMBL/GenBank/DDBJ whole genome shotgun (WGS) entry which is preliminary data.</text>
</comment>
<dbReference type="AlphaFoldDB" id="A0A9P1BZE6"/>
<dbReference type="OrthoDB" id="423976at2759"/>
<dbReference type="EMBL" id="CAMXCT020000700">
    <property type="protein sequence ID" value="CAL1135665.1"/>
    <property type="molecule type" value="Genomic_DNA"/>
</dbReference>
<dbReference type="EMBL" id="CAMXCT030000700">
    <property type="protein sequence ID" value="CAL4769602.1"/>
    <property type="molecule type" value="Genomic_DNA"/>
</dbReference>
<gene>
    <name evidence="1" type="ORF">C1SCF055_LOCUS9999</name>
</gene>
<accession>A0A9P1BZE6</accession>
<evidence type="ECO:0000313" key="3">
    <source>
        <dbReference type="Proteomes" id="UP001152797"/>
    </source>
</evidence>
<evidence type="ECO:0000313" key="2">
    <source>
        <dbReference type="EMBL" id="CAL1135665.1"/>
    </source>
</evidence>
<reference evidence="2" key="2">
    <citation type="submission" date="2024-04" db="EMBL/GenBank/DDBJ databases">
        <authorList>
            <person name="Chen Y."/>
            <person name="Shah S."/>
            <person name="Dougan E. K."/>
            <person name="Thang M."/>
            <person name="Chan C."/>
        </authorList>
    </citation>
    <scope>NUCLEOTIDE SEQUENCE [LARGE SCALE GENOMIC DNA]</scope>
</reference>
<organism evidence="1">
    <name type="scientific">Cladocopium goreaui</name>
    <dbReference type="NCBI Taxonomy" id="2562237"/>
    <lineage>
        <taxon>Eukaryota</taxon>
        <taxon>Sar</taxon>
        <taxon>Alveolata</taxon>
        <taxon>Dinophyceae</taxon>
        <taxon>Suessiales</taxon>
        <taxon>Symbiodiniaceae</taxon>
        <taxon>Cladocopium</taxon>
    </lineage>
</organism>
<evidence type="ECO:0000313" key="1">
    <source>
        <dbReference type="EMBL" id="CAI3982290.1"/>
    </source>
</evidence>
<protein>
    <submittedName>
        <fullName evidence="1">Uncharacterized protein</fullName>
    </submittedName>
</protein>
<keyword evidence="3" id="KW-1185">Reference proteome</keyword>
<proteinExistence type="predicted"/>
<name>A0A9P1BZE6_9DINO</name>
<sequence length="1119" mass="123328">MLAGATIAVNAAVTTRKAVSFLKEVANIEDEGYFLWKLVDSVSGPLEVAVQLATRYEACELLEPSIALTRFTVRQVELVLERDDDEQGRPDDKAGWTAWFLSKTDGLTRKQRILDLQPKLSIALQALHTGLTTINHRAPGLKSNSPFVYLEAAADDAYRLLQEFEFGRLDGRIIAAGRLHFTAEMWQELGPCEVHLELRDGLVLALRPLVPSEWDPITLPILRGDFQLQRTVKGKIPGMECPPRDANVLSYLVSANTLKKYLLEFESVGRLAAETFEALLVMAEISNGGESLLAQCVVPVISNISSGITGVLRGAGSRTTIYFNFTVVQSASELQIDALEPIGFEFQDSYAYANISQRANSSMRRSVPQILLATWDAFRLVILADAFDNIHLTITDVKISEVPGASRWRLSTWELPEDDKEGTPYIRDEAYVQGFLVPGQLQVFNAFGQTGRENAAILGRESDLFFDMTSSAPIPAGSDLLVAAGGAGPAGFKLFSETAELWTLNSVTGAAETKLGEWYCTGMRNLFDPENETAMNLTKEMYLPHPSACEWDETRREMLNSFDYSDPTAERIAQVVVLKITTGAPVHSPLRLKFKVQTPTDRTTFLQERWHIDIELVNHTNGMINLVTTNDGDPVPLSVVTQLPTEPPPEPSHVAPLTRVEVVIQLDPLDTGAEAFTLTAPPGYSFVHPCRVPFQENKTNNVDEMRCFPLPPLNGRSRARVDCEADRRETNAKGLGTECFRDAPAVIYISTPEASIPPAENVWFVEAVDGTNSSGGGDRLGRGTLAGFDIENMEVQVIYGSLASVPVDIGVVFTSRVDVPAQGKVMIKGPPDLQQFGCENKRGTVKPGSLGAITRCQTSVNPPRVTLTLNETLKAGLHLVIVPGETPRQNPQESLNTFDVFLQMPDDRNLDVSLKVPGEPVQQGLRASVLSFWWTQLLQYDTAFYVTVPIEILDDVDIPLWGILIDFPKEPDFQLDSSDIQASRSFGESLYLSPFQAQAGDSQLLVRLDKTRRLRTGLTLIRFPITRPEQLPVFNFWRIAFCGDQMGENGEGCTLGEPRTERGPAVISVFANGGFDPLEPSSPLEAVKITTGSGRRCEVSFWLLVMWSCFQGIIAELGM</sequence>
<dbReference type="Proteomes" id="UP001152797">
    <property type="component" value="Unassembled WGS sequence"/>
</dbReference>
<dbReference type="EMBL" id="CAMXCT010000700">
    <property type="protein sequence ID" value="CAI3982290.1"/>
    <property type="molecule type" value="Genomic_DNA"/>
</dbReference>
<reference evidence="1" key="1">
    <citation type="submission" date="2022-10" db="EMBL/GenBank/DDBJ databases">
        <authorList>
            <person name="Chen Y."/>
            <person name="Dougan E. K."/>
            <person name="Chan C."/>
            <person name="Rhodes N."/>
            <person name="Thang M."/>
        </authorList>
    </citation>
    <scope>NUCLEOTIDE SEQUENCE</scope>
</reference>